<keyword evidence="2" id="KW-1185">Reference proteome</keyword>
<accession>A0AAE3KJK7</accession>
<sequence>MPLPVGRVSASDAVTALKQSGHAVTPAALRLWRFRGHLSPGPGYDLVEIARYLAKRRTT</sequence>
<gene>
    <name evidence="1" type="ORF">LX83_006076</name>
</gene>
<dbReference type="RefSeq" id="WP_253777749.1">
    <property type="nucleotide sequence ID" value="NZ_JAMTCK010000017.1"/>
</dbReference>
<organism evidence="1 2">
    <name type="scientific">Goodfellowiella coeruleoviolacea</name>
    <dbReference type="NCBI Taxonomy" id="334858"/>
    <lineage>
        <taxon>Bacteria</taxon>
        <taxon>Bacillati</taxon>
        <taxon>Actinomycetota</taxon>
        <taxon>Actinomycetes</taxon>
        <taxon>Pseudonocardiales</taxon>
        <taxon>Pseudonocardiaceae</taxon>
        <taxon>Goodfellowiella</taxon>
    </lineage>
</organism>
<dbReference type="EMBL" id="JAMTCK010000017">
    <property type="protein sequence ID" value="MCP2169192.1"/>
    <property type="molecule type" value="Genomic_DNA"/>
</dbReference>
<protein>
    <submittedName>
        <fullName evidence="1">Uncharacterized protein</fullName>
    </submittedName>
</protein>
<dbReference type="Proteomes" id="UP001206128">
    <property type="component" value="Unassembled WGS sequence"/>
</dbReference>
<name>A0AAE3KJK7_9PSEU</name>
<evidence type="ECO:0000313" key="2">
    <source>
        <dbReference type="Proteomes" id="UP001206128"/>
    </source>
</evidence>
<reference evidence="1" key="1">
    <citation type="submission" date="2022-06" db="EMBL/GenBank/DDBJ databases">
        <title>Genomic Encyclopedia of Archaeal and Bacterial Type Strains, Phase II (KMG-II): from individual species to whole genera.</title>
        <authorList>
            <person name="Goeker M."/>
        </authorList>
    </citation>
    <scope>NUCLEOTIDE SEQUENCE</scope>
    <source>
        <strain evidence="1">DSM 43935</strain>
    </source>
</reference>
<evidence type="ECO:0000313" key="1">
    <source>
        <dbReference type="EMBL" id="MCP2169192.1"/>
    </source>
</evidence>
<proteinExistence type="predicted"/>
<comment type="caution">
    <text evidence="1">The sequence shown here is derived from an EMBL/GenBank/DDBJ whole genome shotgun (WGS) entry which is preliminary data.</text>
</comment>
<dbReference type="AlphaFoldDB" id="A0AAE3KJK7"/>